<gene>
    <name evidence="2" type="ORF">AL072_24245</name>
</gene>
<organism evidence="2 3">
    <name type="scientific">Azospirillum thiophilum</name>
    <dbReference type="NCBI Taxonomy" id="528244"/>
    <lineage>
        <taxon>Bacteria</taxon>
        <taxon>Pseudomonadati</taxon>
        <taxon>Pseudomonadota</taxon>
        <taxon>Alphaproteobacteria</taxon>
        <taxon>Rhodospirillales</taxon>
        <taxon>Azospirillaceae</taxon>
        <taxon>Azospirillum</taxon>
    </lineage>
</organism>
<evidence type="ECO:0000256" key="1">
    <source>
        <dbReference type="SAM" id="MobiDB-lite"/>
    </source>
</evidence>
<name>A0AAC8ZVK5_9PROT</name>
<sequence>MPNHNDAIPSAPTGPLADPAAASQSRRPEDIEHEIESIRARMDSVIDEIEFRLSPGQMSGGVVQVVRDVIQGGGDGMSGRIARAVRANPIPVALIGIGALWLGWAVARTPEMTTEFDDYDAHGRRLDPRSRQLLSGLIAACRDGSAAFRRADMTIADPGLSPRLEDLADQLDRSAAALDEDLRNGGGWVETGEAGDGVGDGRRAWSPLHGLAETAAGRVVAGAGGPGARGDLLVRLESGLDDTLALFRDALADAPDEHLQVAIGAQFHAIETARHRVGALREAVA</sequence>
<proteinExistence type="predicted"/>
<evidence type="ECO:0000313" key="2">
    <source>
        <dbReference type="EMBL" id="ALG74107.1"/>
    </source>
</evidence>
<dbReference type="AlphaFoldDB" id="A0AAC8ZVK5"/>
<dbReference type="RefSeq" id="WP_045583576.1">
    <property type="nucleotide sequence ID" value="NZ_CP012404.1"/>
</dbReference>
<dbReference type="InterPro" id="IPR012347">
    <property type="entry name" value="Ferritin-like"/>
</dbReference>
<dbReference type="EMBL" id="CP012404">
    <property type="protein sequence ID" value="ALG74107.1"/>
    <property type="molecule type" value="Genomic_DNA"/>
</dbReference>
<evidence type="ECO:0000313" key="3">
    <source>
        <dbReference type="Proteomes" id="UP000069935"/>
    </source>
</evidence>
<protein>
    <recommendedName>
        <fullName evidence="4">DUF3618 domain-containing protein</fullName>
    </recommendedName>
</protein>
<reference evidence="2 3" key="2">
    <citation type="journal article" date="2016" name="Genome Announc.">
        <title>Complete Genome Sequence of a Strain of Azospirillum thiophilum Isolated from a Sulfide Spring.</title>
        <authorList>
            <person name="Fomenkov A."/>
            <person name="Vincze T."/>
            <person name="Grabovich M."/>
            <person name="Anton B.P."/>
            <person name="Dubinina G."/>
            <person name="Orlova M."/>
            <person name="Belousova E."/>
            <person name="Roberts R.J."/>
        </authorList>
    </citation>
    <scope>NUCLEOTIDE SEQUENCE [LARGE SCALE GENOMIC DNA]</scope>
    <source>
        <strain evidence="2 3">BV-S</strain>
    </source>
</reference>
<reference evidence="3" key="1">
    <citation type="submission" date="2015-08" db="EMBL/GenBank/DDBJ databases">
        <title>Complete Genome Sequence of Azospirillum thiophilum BV-S.</title>
        <authorList>
            <person name="Fomenkov A."/>
            <person name="Vincze T."/>
            <person name="Grabovich M."/>
            <person name="Dubinina G."/>
            <person name="Orlova M."/>
            <person name="Belousova E."/>
            <person name="Roberts R.J."/>
        </authorList>
    </citation>
    <scope>NUCLEOTIDE SEQUENCE [LARGE SCALE GENOMIC DNA]</scope>
    <source>
        <strain evidence="3">BV-S</strain>
    </source>
</reference>
<dbReference type="Proteomes" id="UP000069935">
    <property type="component" value="Chromosome 4"/>
</dbReference>
<dbReference type="KEGG" id="ati:AL072_24245"/>
<evidence type="ECO:0008006" key="4">
    <source>
        <dbReference type="Google" id="ProtNLM"/>
    </source>
</evidence>
<feature type="region of interest" description="Disordered" evidence="1">
    <location>
        <begin position="1"/>
        <end position="30"/>
    </location>
</feature>
<dbReference type="InterPro" id="IPR022062">
    <property type="entry name" value="DUF3618"/>
</dbReference>
<keyword evidence="3" id="KW-1185">Reference proteome</keyword>
<accession>A0AAC8ZVK5</accession>
<dbReference type="Gene3D" id="1.20.1260.10">
    <property type="match status" value="1"/>
</dbReference>
<dbReference type="Pfam" id="PF12277">
    <property type="entry name" value="DUF3618"/>
    <property type="match status" value="1"/>
</dbReference>